<dbReference type="InterPro" id="IPR029058">
    <property type="entry name" value="AB_hydrolase_fold"/>
</dbReference>
<proteinExistence type="predicted"/>
<evidence type="ECO:0000313" key="1">
    <source>
        <dbReference type="EMBL" id="TXC85896.1"/>
    </source>
</evidence>
<dbReference type="GO" id="GO:0016787">
    <property type="term" value="F:hydrolase activity"/>
    <property type="evidence" value="ECO:0007669"/>
    <property type="project" value="UniProtKB-KW"/>
</dbReference>
<dbReference type="RefSeq" id="WP_146950211.1">
    <property type="nucleotide sequence ID" value="NZ_VOQF01000014.1"/>
</dbReference>
<keyword evidence="2" id="KW-1185">Reference proteome</keyword>
<dbReference type="AlphaFoldDB" id="A0A5C6VMY1"/>
<dbReference type="PANTHER" id="PTHR48098:SF6">
    <property type="entry name" value="FERRI-BACILLIBACTIN ESTERASE BESA"/>
    <property type="match status" value="1"/>
</dbReference>
<dbReference type="Pfam" id="PF00756">
    <property type="entry name" value="Esterase"/>
    <property type="match status" value="1"/>
</dbReference>
<accession>A0A5C6VMY1</accession>
<dbReference type="InterPro" id="IPR050583">
    <property type="entry name" value="Mycobacterial_A85_antigen"/>
</dbReference>
<sequence length="254" mass="29417">MIESFKVHMTQLNEERNIRIYLPRKYEKEDKRYQVLYMHDGQNVFQSTDAIGGVSLELENHLDDNGIEIIVVAIDQNSKKRVDEYCPWVNGEYSKEIFGLTETTGGSGKEYIDFVVNDLKPLIDRKYRTKKDVTSIAGISLGGLISTYAACCYPQVFKKVAVLSSAFYRNQEQIEKLLIETDLSFVNGFYIDCGTAEAKKDIRISEEFLASNEKIYHILNKKHHHVIFEKHHDAEHSYTEFKKRVPKMISFIID</sequence>
<dbReference type="OrthoDB" id="9784036at2"/>
<dbReference type="Proteomes" id="UP000321363">
    <property type="component" value="Unassembled WGS sequence"/>
</dbReference>
<reference evidence="1 2" key="1">
    <citation type="journal article" date="2005" name="Int. J. Syst. Evol. Microbiol.">
        <title>Bacillus litoralis sp. nov., isolated from a tidal flat of the Yellow Sea in Korea.</title>
        <authorList>
            <person name="Yoon J.H."/>
            <person name="Oh T.K."/>
        </authorList>
    </citation>
    <scope>NUCLEOTIDE SEQUENCE [LARGE SCALE GENOMIC DNA]</scope>
    <source>
        <strain evidence="1 2">SW-211</strain>
    </source>
</reference>
<protein>
    <submittedName>
        <fullName evidence="1">Alpha/beta hydrolase</fullName>
    </submittedName>
</protein>
<name>A0A5C6VMY1_9BACI</name>
<dbReference type="Gene3D" id="3.40.50.1820">
    <property type="entry name" value="alpha/beta hydrolase"/>
    <property type="match status" value="1"/>
</dbReference>
<organism evidence="1 2">
    <name type="scientific">Metabacillus litoralis</name>
    <dbReference type="NCBI Taxonomy" id="152268"/>
    <lineage>
        <taxon>Bacteria</taxon>
        <taxon>Bacillati</taxon>
        <taxon>Bacillota</taxon>
        <taxon>Bacilli</taxon>
        <taxon>Bacillales</taxon>
        <taxon>Bacillaceae</taxon>
        <taxon>Metabacillus</taxon>
    </lineage>
</organism>
<evidence type="ECO:0000313" key="2">
    <source>
        <dbReference type="Proteomes" id="UP000321363"/>
    </source>
</evidence>
<dbReference type="PANTHER" id="PTHR48098">
    <property type="entry name" value="ENTEROCHELIN ESTERASE-RELATED"/>
    <property type="match status" value="1"/>
</dbReference>
<comment type="caution">
    <text evidence="1">The sequence shown here is derived from an EMBL/GenBank/DDBJ whole genome shotgun (WGS) entry which is preliminary data.</text>
</comment>
<keyword evidence="1" id="KW-0378">Hydrolase</keyword>
<dbReference type="SUPFAM" id="SSF53474">
    <property type="entry name" value="alpha/beta-Hydrolases"/>
    <property type="match status" value="1"/>
</dbReference>
<gene>
    <name evidence="1" type="ORF">FS935_18885</name>
</gene>
<dbReference type="InterPro" id="IPR000801">
    <property type="entry name" value="Esterase-like"/>
</dbReference>
<dbReference type="EMBL" id="VOQF01000014">
    <property type="protein sequence ID" value="TXC85896.1"/>
    <property type="molecule type" value="Genomic_DNA"/>
</dbReference>